<evidence type="ECO:0000313" key="1">
    <source>
        <dbReference type="EMBL" id="SDH29260.1"/>
    </source>
</evidence>
<keyword evidence="2" id="KW-1185">Reference proteome</keyword>
<reference evidence="2" key="1">
    <citation type="submission" date="2016-10" db="EMBL/GenBank/DDBJ databases">
        <authorList>
            <person name="Varghese N."/>
            <person name="Submissions S."/>
        </authorList>
    </citation>
    <scope>NUCLEOTIDE SEQUENCE [LARGE SCALE GENOMIC DNA]</scope>
    <source>
        <strain evidence="2">Gh-67</strain>
    </source>
</reference>
<dbReference type="EMBL" id="FNCG01000008">
    <property type="protein sequence ID" value="SDH29260.1"/>
    <property type="molecule type" value="Genomic_DNA"/>
</dbReference>
<accession>A0A1G8B9I3</accession>
<name>A0A1G8B9I3_9SPHI</name>
<evidence type="ECO:0000313" key="2">
    <source>
        <dbReference type="Proteomes" id="UP000199705"/>
    </source>
</evidence>
<dbReference type="Proteomes" id="UP000199705">
    <property type="component" value="Unassembled WGS sequence"/>
</dbReference>
<organism evidence="1 2">
    <name type="scientific">Mucilaginibacter gossypii</name>
    <dbReference type="NCBI Taxonomy" id="551996"/>
    <lineage>
        <taxon>Bacteria</taxon>
        <taxon>Pseudomonadati</taxon>
        <taxon>Bacteroidota</taxon>
        <taxon>Sphingobacteriia</taxon>
        <taxon>Sphingobacteriales</taxon>
        <taxon>Sphingobacteriaceae</taxon>
        <taxon>Mucilaginibacter</taxon>
    </lineage>
</organism>
<protein>
    <submittedName>
        <fullName evidence="1">Uncharacterized protein</fullName>
    </submittedName>
</protein>
<proteinExistence type="predicted"/>
<dbReference type="RefSeq" id="WP_091169398.1">
    <property type="nucleotide sequence ID" value="NZ_FNCG01000008.1"/>
</dbReference>
<dbReference type="STRING" id="551996.SAMN05192573_108126"/>
<sequence>MNNTRGLLYPALHKFYSALSSLEKFEKGTNFFDNIAYLDNFFSEYRNITFVLQKSLAHTEFKSTYEDLRNQYLVNDVCKWFIDKRNEVLKQQPFDLEKRIVINIYSGQNAISLPELTFTIDNDVEYPTIIDSLRTLFMKISPLEVMFSAEFSFYESGQTEELYENFISGINHMKLFMAAMRKALNEDCKLSDELEKKIEDMNFYRVPKNMLFIDDYIFYCKKNHFEKASRVEMWAGPGEARSPLENLNKTYPNGDLFQKFELMHLVIFQMQKSLLPTCLVVYSNDTFEMLTYGGSIRTTMYRKFNELAKQIAAEGIVKVLFVTEMYIYDIKDFTTMDSRERIKHARNEILSFFMVEKDLTIRSSSYDTKRIDDFNYIASVMFQQPDKPTHPTFMNPVIQEFARLQAEISEKTEQ</sequence>
<dbReference type="AlphaFoldDB" id="A0A1G8B9I3"/>
<gene>
    <name evidence="1" type="ORF">SAMN05192573_108126</name>
</gene>